<feature type="compositionally biased region" description="Polar residues" evidence="7">
    <location>
        <begin position="674"/>
        <end position="683"/>
    </location>
</feature>
<evidence type="ECO:0000256" key="6">
    <source>
        <dbReference type="ARBA" id="ARBA00023136"/>
    </source>
</evidence>
<keyword evidence="4 9" id="KW-0732">Signal</keyword>
<feature type="compositionally biased region" description="Polar residues" evidence="7">
    <location>
        <begin position="1411"/>
        <end position="1423"/>
    </location>
</feature>
<feature type="transmembrane region" description="Helical" evidence="8">
    <location>
        <begin position="235"/>
        <end position="255"/>
    </location>
</feature>
<feature type="region of interest" description="Disordered" evidence="7">
    <location>
        <begin position="1088"/>
        <end position="1112"/>
    </location>
</feature>
<comment type="subcellular location">
    <subcellularLocation>
        <location evidence="1">Membrane</location>
        <topology evidence="1">Multi-pass membrane protein</topology>
    </subcellularLocation>
</comment>
<feature type="compositionally biased region" description="Low complexity" evidence="7">
    <location>
        <begin position="533"/>
        <end position="548"/>
    </location>
</feature>
<evidence type="ECO:0000313" key="11">
    <source>
        <dbReference type="EMBL" id="TRY80477.1"/>
    </source>
</evidence>
<dbReference type="PANTHER" id="PTHR35578">
    <property type="entry name" value="PROLINE-RICH TRANSMEMBRANE PROTEIN 4-RELATED"/>
    <property type="match status" value="1"/>
</dbReference>
<proteinExistence type="predicted"/>
<feature type="signal peptide" evidence="9">
    <location>
        <begin position="1"/>
        <end position="26"/>
    </location>
</feature>
<feature type="transmembrane region" description="Helical" evidence="8">
    <location>
        <begin position="125"/>
        <end position="144"/>
    </location>
</feature>
<comment type="caution">
    <text evidence="11">The sequence shown here is derived from an EMBL/GenBank/DDBJ whole genome shotgun (WGS) entry which is preliminary data.</text>
</comment>
<organism evidence="11 12">
    <name type="scientific">Tigriopus californicus</name>
    <name type="common">Marine copepod</name>
    <dbReference type="NCBI Taxonomy" id="6832"/>
    <lineage>
        <taxon>Eukaryota</taxon>
        <taxon>Metazoa</taxon>
        <taxon>Ecdysozoa</taxon>
        <taxon>Arthropoda</taxon>
        <taxon>Crustacea</taxon>
        <taxon>Multicrustacea</taxon>
        <taxon>Hexanauplia</taxon>
        <taxon>Copepoda</taxon>
        <taxon>Harpacticoida</taxon>
        <taxon>Harpacticidae</taxon>
        <taxon>Tigriopus</taxon>
    </lineage>
</organism>
<evidence type="ECO:0000256" key="1">
    <source>
        <dbReference type="ARBA" id="ARBA00004141"/>
    </source>
</evidence>
<evidence type="ECO:0000256" key="3">
    <source>
        <dbReference type="ARBA" id="ARBA00022692"/>
    </source>
</evidence>
<evidence type="ECO:0000256" key="7">
    <source>
        <dbReference type="SAM" id="MobiDB-lite"/>
    </source>
</evidence>
<feature type="region of interest" description="Disordered" evidence="7">
    <location>
        <begin position="1204"/>
        <end position="1423"/>
    </location>
</feature>
<dbReference type="InterPro" id="IPR052836">
    <property type="entry name" value="PRRT_domain-containing"/>
</dbReference>
<dbReference type="STRING" id="6832.A0A553PS17"/>
<feature type="compositionally biased region" description="Polar residues" evidence="7">
    <location>
        <begin position="1166"/>
        <end position="1177"/>
    </location>
</feature>
<feature type="compositionally biased region" description="Polar residues" evidence="7">
    <location>
        <begin position="560"/>
        <end position="570"/>
    </location>
</feature>
<evidence type="ECO:0000256" key="9">
    <source>
        <dbReference type="SAM" id="SignalP"/>
    </source>
</evidence>
<reference evidence="11 12" key="1">
    <citation type="journal article" date="2018" name="Nat. Ecol. Evol.">
        <title>Genomic signatures of mitonuclear coevolution across populations of Tigriopus californicus.</title>
        <authorList>
            <person name="Barreto F.S."/>
            <person name="Watson E.T."/>
            <person name="Lima T.G."/>
            <person name="Willett C.S."/>
            <person name="Edmands S."/>
            <person name="Li W."/>
            <person name="Burton R.S."/>
        </authorList>
    </citation>
    <scope>NUCLEOTIDE SEQUENCE [LARGE SCALE GENOMIC DNA]</scope>
    <source>
        <strain evidence="11 12">San Diego</strain>
    </source>
</reference>
<dbReference type="PANTHER" id="PTHR35578:SF6">
    <property type="entry name" value="PROLINE-RICH TRANSMEMBRANE PROTEIN 4"/>
    <property type="match status" value="1"/>
</dbReference>
<feature type="compositionally biased region" description="Polar residues" evidence="7">
    <location>
        <begin position="1307"/>
        <end position="1322"/>
    </location>
</feature>
<feature type="domain" description="Proline-rich transmembrane protein 3/4" evidence="10">
    <location>
        <begin position="114"/>
        <end position="408"/>
    </location>
</feature>
<feature type="region of interest" description="Disordered" evidence="7">
    <location>
        <begin position="665"/>
        <end position="753"/>
    </location>
</feature>
<gene>
    <name evidence="11" type="ORF">TCAL_02976</name>
</gene>
<feature type="compositionally biased region" description="Polar residues" evidence="7">
    <location>
        <begin position="27"/>
        <end position="37"/>
    </location>
</feature>
<keyword evidence="6 8" id="KW-0472">Membrane</keyword>
<feature type="chain" id="PRO_5021925186" description="Proline-rich transmembrane protein 3/4 domain-containing protein" evidence="9">
    <location>
        <begin position="27"/>
        <end position="1423"/>
    </location>
</feature>
<protein>
    <recommendedName>
        <fullName evidence="10">Proline-rich transmembrane protein 3/4 domain-containing protein</fullName>
    </recommendedName>
</protein>
<feature type="region of interest" description="Disordered" evidence="7">
    <location>
        <begin position="529"/>
        <end position="570"/>
    </location>
</feature>
<dbReference type="InterPro" id="IPR059081">
    <property type="entry name" value="PRRT3-4"/>
</dbReference>
<keyword evidence="3 8" id="KW-0812">Transmembrane</keyword>
<feature type="compositionally biased region" description="Acidic residues" evidence="7">
    <location>
        <begin position="1381"/>
        <end position="1408"/>
    </location>
</feature>
<feature type="region of interest" description="Disordered" evidence="7">
    <location>
        <begin position="1154"/>
        <end position="1177"/>
    </location>
</feature>
<evidence type="ECO:0000256" key="5">
    <source>
        <dbReference type="ARBA" id="ARBA00022989"/>
    </source>
</evidence>
<keyword evidence="12" id="KW-1185">Reference proteome</keyword>
<feature type="region of interest" description="Disordered" evidence="7">
    <location>
        <begin position="871"/>
        <end position="914"/>
    </location>
</feature>
<feature type="transmembrane region" description="Helical" evidence="8">
    <location>
        <begin position="338"/>
        <end position="361"/>
    </location>
</feature>
<dbReference type="Pfam" id="PF25987">
    <property type="entry name" value="PRRT3"/>
    <property type="match status" value="1"/>
</dbReference>
<sequence>MVGVSLPGGLLMGVALHLWSGPGVSGQNAPSSFSINSPRAGVNVGPPGEGPPPREVLVKLPDDLEVVVNLQNKDPPSAATPPPPVERVSPAVRASTQAPARVPAPVEPVEPVARSFWAIAWEAHIYFSGTLFVLLSVYCLVNIMRLHTFSRLFSRGYFIALNVSIIVIGVLRPIFLFHDPYNLGQTWPRMVGYLLLDTGYPCITTAFAVLFLALLRATQVELVSPSFQKPRSLGIFCGVHFLITIALDVTIGFFVQVRYSILIAQGFFIVWSLLLSAGYFYIFSPMKKIALRPGGSDMMRANVYPKLMMEGGYSNGGVEPRMEPQYLPQAASPPLARAIHLTLGVAIISSLMGGVQLFGMIKMLGLQKVDMSPRQNEWAWFGYQVAMRILEVTICTLLAVITTTPLRSEPPNSSPSPPSKFLLCCRGHNPPREFEDEIYSEICTNNQSVRHMMNGGGGPQGPGIMMDNPYGTLGPNGRLSLGRMAGYPEGDGTLLPMENLMNSNLALTSLPPGHSPQSTLGLMGPIMNQKRATSSSSNSNPTSTLRTSGNYQDIARGSGLHQSNSGASSRATVDTALYSNLKNPSRPSSMLFNDSGFVRFRMGDDPNLPQDDVLRQSTSNLVEAINLRESRPASRNVDTRDKLRASQSFDDSVLLMDRIPGLEVGKGPMDKLSPASQPETTFGNVKMRPSQRHGPGASALLSDQSRHSPIYKSIDSLGPSENGDDQDPELAQMYEPPPGMKFPPKDSMKGTPSQAIYSEDDMSSVYGRSQIYRPPSRCSSISATQSFDMRMYGQTNGKMGKAPAVNAQGFITHTLGGKLGPSANSPAEGAKKEKLENPYYYYGSTRNQKKQVNQKPRPLLPSQRQQLELQERATHTRPGRPTSRQTAASSRPSSRQNLLQSSTPAEPPAAEGQFQRSRSLGGYYNRNGPPPPVRGHPHLAYRQQPQVQHHQAAGSMTPISYSRWQHAQRQEEMPRRHNPLYDTPPTVRHAQAMAAHLRMEQGQPPRLRLGESAEYAFDDRVGGRLSQPAQQFYNTDAFKRNSPVVGLRQGSGLTGLPAPPQRLNYLGLNRGLSVDPQSMLSPILTDHEDSSASPMHQVHHHQGMPPRLSNQVQPDYLTDEEDSDVNSAFDQFTSQATQGYCDGLADNESEVSSIFGTEPRRRRRSQPLQGINQTDGQKLQLVSPLEYSAMLKLHGNNSTYLSKDITPDSGVNMGNNSDSNKSKKDRPLPPKRTSSQDTKDTPPHAKENSRQSLLSSSSSLNDLLSVVKQTTATREGKEYSRINPNGRTSTVFSSSSSSESESDPDDPTQTTLSGAQKTSTGMDGQKPQLYQPLKNSTKHPGQTAFRWDGSQIPQETGGIQSGGPPRARIPSEHSDLGATGDTDDFSEVGESNTEEDGLEDEDEEEEEDQNHGLSVQRSANLAF</sequence>
<evidence type="ECO:0000256" key="4">
    <source>
        <dbReference type="ARBA" id="ARBA00022729"/>
    </source>
</evidence>
<evidence type="ECO:0000259" key="10">
    <source>
        <dbReference type="Pfam" id="PF25987"/>
    </source>
</evidence>
<dbReference type="EMBL" id="VCGU01000001">
    <property type="protein sequence ID" value="TRY80477.1"/>
    <property type="molecule type" value="Genomic_DNA"/>
</dbReference>
<keyword evidence="5 8" id="KW-1133">Transmembrane helix</keyword>
<dbReference type="Proteomes" id="UP000318571">
    <property type="component" value="Chromosome 12"/>
</dbReference>
<name>A0A553PS17_TIGCA</name>
<evidence type="ECO:0000313" key="12">
    <source>
        <dbReference type="Proteomes" id="UP000318571"/>
    </source>
</evidence>
<feature type="compositionally biased region" description="Low complexity" evidence="7">
    <location>
        <begin position="1252"/>
        <end position="1265"/>
    </location>
</feature>
<feature type="transmembrane region" description="Helical" evidence="8">
    <location>
        <begin position="156"/>
        <end position="178"/>
    </location>
</feature>
<feature type="transmembrane region" description="Helical" evidence="8">
    <location>
        <begin position="198"/>
        <end position="215"/>
    </location>
</feature>
<evidence type="ECO:0000256" key="2">
    <source>
        <dbReference type="ARBA" id="ARBA00022553"/>
    </source>
</evidence>
<feature type="compositionally biased region" description="Basic and acidic residues" evidence="7">
    <location>
        <begin position="1237"/>
        <end position="1249"/>
    </location>
</feature>
<accession>A0A553PS17</accession>
<feature type="compositionally biased region" description="Polar residues" evidence="7">
    <location>
        <begin position="1282"/>
        <end position="1292"/>
    </location>
</feature>
<feature type="compositionally biased region" description="Polar residues" evidence="7">
    <location>
        <begin position="882"/>
        <end position="904"/>
    </location>
</feature>
<evidence type="ECO:0000256" key="8">
    <source>
        <dbReference type="SAM" id="Phobius"/>
    </source>
</evidence>
<feature type="transmembrane region" description="Helical" evidence="8">
    <location>
        <begin position="261"/>
        <end position="282"/>
    </location>
</feature>
<feature type="region of interest" description="Disordered" evidence="7">
    <location>
        <begin position="27"/>
        <end position="51"/>
    </location>
</feature>
<keyword evidence="2" id="KW-0597">Phosphoprotein</keyword>